<dbReference type="GO" id="GO:0016020">
    <property type="term" value="C:membrane"/>
    <property type="evidence" value="ECO:0007669"/>
    <property type="project" value="InterPro"/>
</dbReference>
<reference evidence="4" key="1">
    <citation type="submission" date="2021-03" db="EMBL/GenBank/DDBJ databases">
        <title>Proteiniclasticum marinus sp. nov., isolated from tidal flat sediment.</title>
        <authorList>
            <person name="Namirimu T."/>
            <person name="Yang J.-A."/>
            <person name="Yang S.-H."/>
            <person name="Kim Y.-J."/>
            <person name="Kwon K.K."/>
        </authorList>
    </citation>
    <scope>NUCLEOTIDE SEQUENCE</scope>
    <source>
        <strain evidence="4">SCR006</strain>
    </source>
</reference>
<dbReference type="Proteomes" id="UP000664218">
    <property type="component" value="Unassembled WGS sequence"/>
</dbReference>
<accession>A0A939HB08</accession>
<dbReference type="InterPro" id="IPR009825">
    <property type="entry name" value="ECF_substrate-spec-like"/>
</dbReference>
<gene>
    <name evidence="4" type="ORF">J3A84_02990</name>
</gene>
<evidence type="ECO:0000256" key="3">
    <source>
        <dbReference type="SAM" id="Phobius"/>
    </source>
</evidence>
<evidence type="ECO:0000313" key="5">
    <source>
        <dbReference type="Proteomes" id="UP000664218"/>
    </source>
</evidence>
<feature type="transmembrane region" description="Helical" evidence="3">
    <location>
        <begin position="38"/>
        <end position="62"/>
    </location>
</feature>
<evidence type="ECO:0000256" key="1">
    <source>
        <dbReference type="ARBA" id="ARBA00022692"/>
    </source>
</evidence>
<keyword evidence="3" id="KW-0472">Membrane</keyword>
<dbReference type="PANTHER" id="PTHR37815">
    <property type="entry name" value="UPF0397 PROTEIN BC_2624-RELATED"/>
    <property type="match status" value="1"/>
</dbReference>
<dbReference type="RefSeq" id="WP_207598531.1">
    <property type="nucleotide sequence ID" value="NZ_JAFNJU010000002.1"/>
</dbReference>
<dbReference type="Pfam" id="PF07155">
    <property type="entry name" value="ECF-ribofla_trS"/>
    <property type="match status" value="1"/>
</dbReference>
<feature type="transmembrane region" description="Helical" evidence="3">
    <location>
        <begin position="68"/>
        <end position="87"/>
    </location>
</feature>
<keyword evidence="1 3" id="KW-0812">Transmembrane</keyword>
<feature type="transmembrane region" description="Helical" evidence="3">
    <location>
        <begin position="6"/>
        <end position="26"/>
    </location>
</feature>
<proteinExistence type="predicted"/>
<dbReference type="AlphaFoldDB" id="A0A939HB08"/>
<dbReference type="PANTHER" id="PTHR37815:SF3">
    <property type="entry name" value="UPF0397 PROTEIN SPR0429"/>
    <property type="match status" value="1"/>
</dbReference>
<comment type="caution">
    <text evidence="4">The sequence shown here is derived from an EMBL/GenBank/DDBJ whole genome shotgun (WGS) entry which is preliminary data.</text>
</comment>
<keyword evidence="2 3" id="KW-1133">Transmembrane helix</keyword>
<name>A0A939HB08_9CLOT</name>
<dbReference type="EMBL" id="JAFNJU010000002">
    <property type="protein sequence ID" value="MBO1264008.1"/>
    <property type="molecule type" value="Genomic_DNA"/>
</dbReference>
<feature type="transmembrane region" description="Helical" evidence="3">
    <location>
        <begin position="138"/>
        <end position="157"/>
    </location>
</feature>
<sequence length="160" mass="16920">MNNYRKLTYGGLIGALVFLGTYVLAFPIPNGYLNLGDGFILISSVILGPFAAVPAAIGSILADISAGYAMYVPFTFVIKGLVAYVPAMLLKGKKITWKTLVFPFAAAELIMVAGYFIADTILWDLGGLAALPFNLLQGLFGLLIGLLGTVVVVKSGIKRS</sequence>
<organism evidence="4 5">
    <name type="scientific">Proteiniclasticum aestuarii</name>
    <dbReference type="NCBI Taxonomy" id="2817862"/>
    <lineage>
        <taxon>Bacteria</taxon>
        <taxon>Bacillati</taxon>
        <taxon>Bacillota</taxon>
        <taxon>Clostridia</taxon>
        <taxon>Eubacteriales</taxon>
        <taxon>Clostridiaceae</taxon>
        <taxon>Proteiniclasticum</taxon>
    </lineage>
</organism>
<protein>
    <submittedName>
        <fullName evidence="4">ECF transporter S component</fullName>
    </submittedName>
</protein>
<evidence type="ECO:0000313" key="4">
    <source>
        <dbReference type="EMBL" id="MBO1264008.1"/>
    </source>
</evidence>
<dbReference type="Gene3D" id="1.10.1760.20">
    <property type="match status" value="1"/>
</dbReference>
<keyword evidence="5" id="KW-1185">Reference proteome</keyword>
<evidence type="ECO:0000256" key="2">
    <source>
        <dbReference type="ARBA" id="ARBA00022989"/>
    </source>
</evidence>
<feature type="transmembrane region" description="Helical" evidence="3">
    <location>
        <begin position="99"/>
        <end position="118"/>
    </location>
</feature>